<dbReference type="Gene3D" id="3.30.730.10">
    <property type="entry name" value="AP2/ERF domain"/>
    <property type="match status" value="1"/>
</dbReference>
<dbReference type="PANTHER" id="PTHR31241">
    <property type="entry name" value="DEHYDRATION-RESPONSIVE ELEMENT-BINDING PROTEIN 2C"/>
    <property type="match status" value="1"/>
</dbReference>
<dbReference type="AlphaFoldDB" id="A0AAW0ISB2"/>
<keyword evidence="3" id="KW-0346">Stress response</keyword>
<keyword evidence="4" id="KW-0238">DNA-binding</keyword>
<dbReference type="Proteomes" id="UP000237347">
    <property type="component" value="Unassembled WGS sequence"/>
</dbReference>
<evidence type="ECO:0000313" key="11">
    <source>
        <dbReference type="Proteomes" id="UP000237347"/>
    </source>
</evidence>
<dbReference type="Pfam" id="PF00847">
    <property type="entry name" value="AP2"/>
    <property type="match status" value="1"/>
</dbReference>
<name>A0AAW0ISB2_QUESU</name>
<evidence type="ECO:0000256" key="8">
    <source>
        <dbReference type="ARBA" id="ARBA00024343"/>
    </source>
</evidence>
<keyword evidence="11" id="KW-1185">Reference proteome</keyword>
<dbReference type="PROSITE" id="PS51032">
    <property type="entry name" value="AP2_ERF"/>
    <property type="match status" value="1"/>
</dbReference>
<evidence type="ECO:0000256" key="3">
    <source>
        <dbReference type="ARBA" id="ARBA00023016"/>
    </source>
</evidence>
<keyword evidence="7" id="KW-0539">Nucleus</keyword>
<dbReference type="InterPro" id="IPR036955">
    <property type="entry name" value="AP2/ERF_dom_sf"/>
</dbReference>
<organism evidence="10 11">
    <name type="scientific">Quercus suber</name>
    <name type="common">Cork oak</name>
    <dbReference type="NCBI Taxonomy" id="58331"/>
    <lineage>
        <taxon>Eukaryota</taxon>
        <taxon>Viridiplantae</taxon>
        <taxon>Streptophyta</taxon>
        <taxon>Embryophyta</taxon>
        <taxon>Tracheophyta</taxon>
        <taxon>Spermatophyta</taxon>
        <taxon>Magnoliopsida</taxon>
        <taxon>eudicotyledons</taxon>
        <taxon>Gunneridae</taxon>
        <taxon>Pentapetalae</taxon>
        <taxon>rosids</taxon>
        <taxon>fabids</taxon>
        <taxon>Fagales</taxon>
        <taxon>Fagaceae</taxon>
        <taxon>Quercus</taxon>
    </lineage>
</organism>
<keyword evidence="2" id="KW-0805">Transcription regulation</keyword>
<comment type="caution">
    <text evidence="10">The sequence shown here is derived from an EMBL/GenBank/DDBJ whole genome shotgun (WGS) entry which is preliminary data.</text>
</comment>
<feature type="domain" description="AP2/ERF" evidence="9">
    <location>
        <begin position="48"/>
        <end position="100"/>
    </location>
</feature>
<evidence type="ECO:0000259" key="9">
    <source>
        <dbReference type="PROSITE" id="PS51032"/>
    </source>
</evidence>
<evidence type="ECO:0000256" key="2">
    <source>
        <dbReference type="ARBA" id="ARBA00023015"/>
    </source>
</evidence>
<evidence type="ECO:0000313" key="10">
    <source>
        <dbReference type="EMBL" id="KAK7817188.1"/>
    </source>
</evidence>
<dbReference type="SMART" id="SM00380">
    <property type="entry name" value="AP2"/>
    <property type="match status" value="1"/>
</dbReference>
<dbReference type="PRINTS" id="PR00367">
    <property type="entry name" value="ETHRSPELEMNT"/>
</dbReference>
<dbReference type="GO" id="GO:0000976">
    <property type="term" value="F:transcription cis-regulatory region binding"/>
    <property type="evidence" value="ECO:0007669"/>
    <property type="project" value="TreeGrafter"/>
</dbReference>
<dbReference type="SUPFAM" id="SSF54171">
    <property type="entry name" value="DNA-binding domain"/>
    <property type="match status" value="1"/>
</dbReference>
<dbReference type="GO" id="GO:0003700">
    <property type="term" value="F:DNA-binding transcription factor activity"/>
    <property type="evidence" value="ECO:0007669"/>
    <property type="project" value="InterPro"/>
</dbReference>
<accession>A0AAW0ISB2</accession>
<proteinExistence type="inferred from homology"/>
<dbReference type="GO" id="GO:0045893">
    <property type="term" value="P:positive regulation of DNA-templated transcription"/>
    <property type="evidence" value="ECO:0007669"/>
    <property type="project" value="TreeGrafter"/>
</dbReference>
<dbReference type="GO" id="GO:0006950">
    <property type="term" value="P:response to stress"/>
    <property type="evidence" value="ECO:0007669"/>
    <property type="project" value="TreeGrafter"/>
</dbReference>
<dbReference type="InterPro" id="IPR001471">
    <property type="entry name" value="AP2/ERF_dom"/>
</dbReference>
<keyword evidence="6" id="KW-0804">Transcription</keyword>
<sequence>MALATDADNHSRWSRTQTQTHLDQIGLDLSYGTTMFTHSDSCNSFTDRIGGVRKRTWDKWVAKIREPNGGKKLWLGTFDNAVDAAFAYDEATRIMYVAFA</sequence>
<dbReference type="GO" id="GO:0005634">
    <property type="term" value="C:nucleus"/>
    <property type="evidence" value="ECO:0007669"/>
    <property type="project" value="UniProtKB-SubCell"/>
</dbReference>
<dbReference type="PANTHER" id="PTHR31241:SF62">
    <property type="entry name" value="DEHYDRATION-RESPONSIVE ELEMENT-BINDING PROTEIN 2D"/>
    <property type="match status" value="1"/>
</dbReference>
<evidence type="ECO:0000256" key="4">
    <source>
        <dbReference type="ARBA" id="ARBA00023125"/>
    </source>
</evidence>
<evidence type="ECO:0000256" key="7">
    <source>
        <dbReference type="ARBA" id="ARBA00023242"/>
    </source>
</evidence>
<comment type="similarity">
    <text evidence="8">Belongs to the AP2/ERF transcription factor family. ERF subfamily.</text>
</comment>
<dbReference type="EMBL" id="PKMF04000892">
    <property type="protein sequence ID" value="KAK7817188.1"/>
    <property type="molecule type" value="Genomic_DNA"/>
</dbReference>
<dbReference type="InterPro" id="IPR016177">
    <property type="entry name" value="DNA-bd_dom_sf"/>
</dbReference>
<evidence type="ECO:0000256" key="6">
    <source>
        <dbReference type="ARBA" id="ARBA00023163"/>
    </source>
</evidence>
<protein>
    <submittedName>
        <fullName evidence="10">Dehydration-responsive element-binding protein 2d</fullName>
    </submittedName>
</protein>
<evidence type="ECO:0000256" key="1">
    <source>
        <dbReference type="ARBA" id="ARBA00004123"/>
    </source>
</evidence>
<evidence type="ECO:0000256" key="5">
    <source>
        <dbReference type="ARBA" id="ARBA00023159"/>
    </source>
</evidence>
<keyword evidence="5" id="KW-0010">Activator</keyword>
<gene>
    <name evidence="10" type="primary">DREB2D_3</name>
    <name evidence="10" type="ORF">CFP56_043032</name>
</gene>
<dbReference type="CDD" id="cd00018">
    <property type="entry name" value="AP2"/>
    <property type="match status" value="1"/>
</dbReference>
<comment type="subcellular location">
    <subcellularLocation>
        <location evidence="1">Nucleus</location>
    </subcellularLocation>
</comment>
<reference evidence="10 11" key="1">
    <citation type="journal article" date="2018" name="Sci. Data">
        <title>The draft genome sequence of cork oak.</title>
        <authorList>
            <person name="Ramos A.M."/>
            <person name="Usie A."/>
            <person name="Barbosa P."/>
            <person name="Barros P.M."/>
            <person name="Capote T."/>
            <person name="Chaves I."/>
            <person name="Simoes F."/>
            <person name="Abreu I."/>
            <person name="Carrasquinho I."/>
            <person name="Faro C."/>
            <person name="Guimaraes J.B."/>
            <person name="Mendonca D."/>
            <person name="Nobrega F."/>
            <person name="Rodrigues L."/>
            <person name="Saibo N.J.M."/>
            <person name="Varela M.C."/>
            <person name="Egas C."/>
            <person name="Matos J."/>
            <person name="Miguel C.M."/>
            <person name="Oliveira M.M."/>
            <person name="Ricardo C.P."/>
            <person name="Goncalves S."/>
        </authorList>
    </citation>
    <scope>NUCLEOTIDE SEQUENCE [LARGE SCALE GENOMIC DNA]</scope>
    <source>
        <strain evidence="11">cv. HL8</strain>
    </source>
</reference>